<dbReference type="AlphaFoldDB" id="S3HC18"/>
<sequence length="67" mass="7661">MIMKPTEAAPARNDGHIEQMGGRMMIASRYAECLHRLARQAHRVGPADLVPSSARQPERSRRYRMRS</sequence>
<comment type="caution">
    <text evidence="2">The sequence shown here is derived from an EMBL/GenBank/DDBJ whole genome shotgun (WGS) entry which is preliminary data.</text>
</comment>
<dbReference type="Proteomes" id="UP000014411">
    <property type="component" value="Unassembled WGS sequence"/>
</dbReference>
<name>S3HC18_9HYPH</name>
<reference evidence="2 3" key="1">
    <citation type="journal article" date="2012" name="J. Bacteriol.">
        <title>Genome sequence of Rhizobium grahamii CCGE502, a broad-host-range symbiont with low nodulation competitiveness in Phaseolus vulgaris.</title>
        <authorList>
            <person name="Althabegoiti M.J."/>
            <person name="Lozano L."/>
            <person name="Torres-Tejerizo G."/>
            <person name="Ormeno-Orrillo E."/>
            <person name="Rogel M.A."/>
            <person name="Gonzalez V."/>
            <person name="Martinez-Romero E."/>
        </authorList>
    </citation>
    <scope>NUCLEOTIDE SEQUENCE [LARGE SCALE GENOMIC DNA]</scope>
    <source>
        <strain evidence="2 3">CCGE 502</strain>
    </source>
</reference>
<protein>
    <submittedName>
        <fullName evidence="2">Uncharacterized protein</fullName>
    </submittedName>
</protein>
<keyword evidence="3" id="KW-1185">Reference proteome</keyword>
<gene>
    <name evidence="2" type="ORF">RGCCGE502_21245</name>
</gene>
<dbReference type="HOGENOM" id="CLU_2809464_0_0_5"/>
<evidence type="ECO:0000313" key="2">
    <source>
        <dbReference type="EMBL" id="EPE96252.1"/>
    </source>
</evidence>
<proteinExistence type="predicted"/>
<evidence type="ECO:0000256" key="1">
    <source>
        <dbReference type="SAM" id="MobiDB-lite"/>
    </source>
</evidence>
<accession>S3HC18</accession>
<organism evidence="2 3">
    <name type="scientific">Rhizobium grahamii CCGE 502</name>
    <dbReference type="NCBI Taxonomy" id="990285"/>
    <lineage>
        <taxon>Bacteria</taxon>
        <taxon>Pseudomonadati</taxon>
        <taxon>Pseudomonadota</taxon>
        <taxon>Alphaproteobacteria</taxon>
        <taxon>Hyphomicrobiales</taxon>
        <taxon>Rhizobiaceae</taxon>
        <taxon>Rhizobium/Agrobacterium group</taxon>
        <taxon>Rhizobium</taxon>
    </lineage>
</organism>
<dbReference type="EMBL" id="AEYE02000026">
    <property type="protein sequence ID" value="EPE96252.1"/>
    <property type="molecule type" value="Genomic_DNA"/>
</dbReference>
<feature type="region of interest" description="Disordered" evidence="1">
    <location>
        <begin position="45"/>
        <end position="67"/>
    </location>
</feature>
<evidence type="ECO:0000313" key="3">
    <source>
        <dbReference type="Proteomes" id="UP000014411"/>
    </source>
</evidence>
<dbReference type="STRING" id="990285.RGCCGE502_21245"/>